<dbReference type="CTD" id="6753624"/>
<evidence type="ECO:0000256" key="15">
    <source>
        <dbReference type="PIRSR" id="PIRSR000615-3"/>
    </source>
</evidence>
<feature type="active site" description="Proton acceptor" evidence="14">
    <location>
        <position position="450"/>
    </location>
</feature>
<dbReference type="GO" id="GO:0070374">
    <property type="term" value="P:positive regulation of ERK1 and ERK2 cascade"/>
    <property type="evidence" value="ECO:0000318"/>
    <property type="project" value="GO_Central"/>
</dbReference>
<evidence type="ECO:0000256" key="9">
    <source>
        <dbReference type="ARBA" id="ARBA00041268"/>
    </source>
</evidence>
<dbReference type="SUPFAM" id="SSF56112">
    <property type="entry name" value="Protein kinase-like (PK-like)"/>
    <property type="match status" value="1"/>
</dbReference>
<keyword evidence="5" id="KW-0808">Transferase</keyword>
<keyword evidence="15" id="KW-0460">Magnesium</keyword>
<dbReference type="GO" id="GO:0044344">
    <property type="term" value="P:cellular response to fibroblast growth factor stimulus"/>
    <property type="evidence" value="ECO:0000318"/>
    <property type="project" value="GO_Central"/>
</dbReference>
<evidence type="ECO:0000256" key="8">
    <source>
        <dbReference type="ARBA" id="ARBA00040421"/>
    </source>
</evidence>
<dbReference type="EC" id="2.7.12.1" evidence="2"/>
<dbReference type="InterPro" id="IPR051302">
    <property type="entry name" value="Dual_SerThr-Tyr_Kinase"/>
</dbReference>
<evidence type="ECO:0000256" key="7">
    <source>
        <dbReference type="ARBA" id="ARBA00023137"/>
    </source>
</evidence>
<feature type="domain" description="Protein kinase" evidence="16">
    <location>
        <begin position="325"/>
        <end position="583"/>
    </location>
</feature>
<keyword evidence="7" id="KW-0829">Tyrosine-protein kinase</keyword>
<dbReference type="Proteomes" id="UP000009022">
    <property type="component" value="Unassembled WGS sequence"/>
</dbReference>
<comment type="catalytic activity">
    <reaction evidence="11">
        <text>L-seryl-[protein] + ATP = O-phospho-L-seryl-[protein] + ADP + H(+)</text>
        <dbReference type="Rhea" id="RHEA:17989"/>
        <dbReference type="Rhea" id="RHEA-COMP:9863"/>
        <dbReference type="Rhea" id="RHEA-COMP:11604"/>
        <dbReference type="ChEBI" id="CHEBI:15378"/>
        <dbReference type="ChEBI" id="CHEBI:29999"/>
        <dbReference type="ChEBI" id="CHEBI:30616"/>
        <dbReference type="ChEBI" id="CHEBI:83421"/>
        <dbReference type="ChEBI" id="CHEBI:456216"/>
        <dbReference type="EC" id="2.7.12.1"/>
    </reaction>
</comment>
<reference evidence="17" key="1">
    <citation type="journal article" date="2008" name="Nature">
        <title>The Trichoplax genome and the nature of placozoans.</title>
        <authorList>
            <person name="Srivastava M."/>
            <person name="Begovic E."/>
            <person name="Chapman J."/>
            <person name="Putnam N.H."/>
            <person name="Hellsten U."/>
            <person name="Kawashima T."/>
            <person name="Kuo A."/>
            <person name="Mitros T."/>
            <person name="Salamov A."/>
            <person name="Carpenter M.L."/>
            <person name="Signorovitch A.Y."/>
            <person name="Moreno M.A."/>
            <person name="Kamm K."/>
            <person name="Grimwood J."/>
            <person name="Schmutz J."/>
            <person name="Shapiro H."/>
            <person name="Grigoriev I.V."/>
            <person name="Buss L.W."/>
            <person name="Schierwater B."/>
            <person name="Dellaporta S.L."/>
            <person name="Rokhsar D.S."/>
        </authorList>
    </citation>
    <scope>NUCLEOTIDE SEQUENCE [LARGE SCALE GENOMIC DNA]</scope>
    <source>
        <strain evidence="17">Grell-BS-1999</strain>
    </source>
</reference>
<evidence type="ECO:0000256" key="2">
    <source>
        <dbReference type="ARBA" id="ARBA00013203"/>
    </source>
</evidence>
<comment type="subcellular location">
    <subcellularLocation>
        <location evidence="1">Cytoplasm</location>
    </subcellularLocation>
</comment>
<evidence type="ECO:0000256" key="6">
    <source>
        <dbReference type="ARBA" id="ARBA00022777"/>
    </source>
</evidence>
<dbReference type="GO" id="GO:0004713">
    <property type="term" value="F:protein tyrosine kinase activity"/>
    <property type="evidence" value="ECO:0007669"/>
    <property type="project" value="UniProtKB-KW"/>
</dbReference>
<keyword evidence="18" id="KW-1185">Reference proteome</keyword>
<dbReference type="HOGENOM" id="CLU_014116_0_0_1"/>
<dbReference type="SMART" id="SM00220">
    <property type="entry name" value="S_TKc"/>
    <property type="match status" value="1"/>
</dbReference>
<dbReference type="GO" id="GO:0043066">
    <property type="term" value="P:negative regulation of apoptotic process"/>
    <property type="evidence" value="ECO:0000318"/>
    <property type="project" value="GO_Central"/>
</dbReference>
<evidence type="ECO:0000256" key="12">
    <source>
        <dbReference type="ARBA" id="ARBA00049308"/>
    </source>
</evidence>
<organism evidence="17 18">
    <name type="scientific">Trichoplax adhaerens</name>
    <name type="common">Trichoplax reptans</name>
    <dbReference type="NCBI Taxonomy" id="10228"/>
    <lineage>
        <taxon>Eukaryota</taxon>
        <taxon>Metazoa</taxon>
        <taxon>Placozoa</taxon>
        <taxon>Uniplacotomia</taxon>
        <taxon>Trichoplacea</taxon>
        <taxon>Trichoplacidae</taxon>
        <taxon>Trichoplax</taxon>
    </lineage>
</organism>
<dbReference type="InParanoid" id="B3RY08"/>
<feature type="non-terminal residue" evidence="17">
    <location>
        <position position="1"/>
    </location>
</feature>
<protein>
    <recommendedName>
        <fullName evidence="8">Dual serine/threonine and tyrosine protein kinase</fullName>
        <ecNumber evidence="2">2.7.12.1</ecNumber>
    </recommendedName>
    <alternativeName>
        <fullName evidence="10">Dusty protein kinase</fullName>
    </alternativeName>
    <alternativeName>
        <fullName evidence="9">Receptor-interacting serine/threonine-protein kinase 5</fullName>
    </alternativeName>
</protein>
<keyword evidence="15" id="KW-0479">Metal-binding</keyword>
<evidence type="ECO:0000256" key="5">
    <source>
        <dbReference type="ARBA" id="ARBA00022679"/>
    </source>
</evidence>
<evidence type="ECO:0000259" key="16">
    <source>
        <dbReference type="PROSITE" id="PS50011"/>
    </source>
</evidence>
<evidence type="ECO:0000256" key="14">
    <source>
        <dbReference type="PIRSR" id="PIRSR000615-1"/>
    </source>
</evidence>
<name>B3RY08_TRIAD</name>
<dbReference type="GO" id="GO:0004674">
    <property type="term" value="F:protein serine/threonine kinase activity"/>
    <property type="evidence" value="ECO:0007669"/>
    <property type="project" value="UniProtKB-KW"/>
</dbReference>
<dbReference type="STRING" id="10228.B3RY08"/>
<dbReference type="OMA" id="WRIMTTS"/>
<dbReference type="InterPro" id="IPR011009">
    <property type="entry name" value="Kinase-like_dom_sf"/>
</dbReference>
<dbReference type="GO" id="GO:0005524">
    <property type="term" value="F:ATP binding"/>
    <property type="evidence" value="ECO:0007669"/>
    <property type="project" value="InterPro"/>
</dbReference>
<dbReference type="eggNOG" id="KOG0192">
    <property type="taxonomic scope" value="Eukaryota"/>
</dbReference>
<dbReference type="AlphaFoldDB" id="B3RY08"/>
<accession>B3RY08</accession>
<keyword evidence="3" id="KW-0963">Cytoplasm</keyword>
<feature type="binding site" evidence="15">
    <location>
        <position position="455"/>
    </location>
    <ligand>
        <name>Mg(2+)</name>
        <dbReference type="ChEBI" id="CHEBI:18420"/>
    </ligand>
</feature>
<evidence type="ECO:0000256" key="13">
    <source>
        <dbReference type="ARBA" id="ARBA00051680"/>
    </source>
</evidence>
<sequence>VASSSDFLFKLAVFSYKVLHWNLSNLTALLNLTSTRYLKMLHVYTLDMSRYMKITPKRVRYVKDHERKLYSCLLEITSEKEKEFNEAINEAVQGWSSSIVEKVINVEIPNDFLNKDNKPKTWVQLQHITKFVEKIVYDELYKKISSKIVASIKLLQESFTGTLKRCVEHLEVNNNNQPADHEVIRASRALKEFLDVAYEVDMPVSHTTSIIKVVLDEIKSTFKSIRRGDLPVIDKKWKSNIALEALQSINISQFTKQASNHLKQRIKKSHETFTAALTMLENRHRTRITTTEERLSEVRTYYAPTLARLSLTSTSLYHLCKYGIPQRGRELGRGQYGVVYAVQGSWAGHARCCLKSVVPPDDRHFNDLALEFHYARNLPHHERIVSFYGSVIDGSYSSHKVAVCLVIERLHRDLHSGIRRGLTIDQRLQVAVDVISGIRFLHSQGLIHRDIKLKNVLLDKSNRAKISDLGFCKPESMINGSIVGTPIHMAPEVFDGKYESSVDIYAFGILFWYLCAGKVTLPDAYNNFKRKTDLWRFVASGGRPEKLQFFSDDCWNLMTLCWSEKQEHRPLPGVVAKKLDEIVSNK</sequence>
<evidence type="ECO:0000313" key="18">
    <source>
        <dbReference type="Proteomes" id="UP000009022"/>
    </source>
</evidence>
<dbReference type="KEGG" id="tad:TRIADDRAFT_26098"/>
<keyword evidence="4" id="KW-0723">Serine/threonine-protein kinase</keyword>
<dbReference type="PhylomeDB" id="B3RY08"/>
<keyword evidence="6" id="KW-0418">Kinase</keyword>
<dbReference type="OrthoDB" id="122279at2759"/>
<dbReference type="GO" id="GO:0005737">
    <property type="term" value="C:cytoplasm"/>
    <property type="evidence" value="ECO:0000318"/>
    <property type="project" value="GO_Central"/>
</dbReference>
<feature type="binding site" evidence="15">
    <location>
        <position position="468"/>
    </location>
    <ligand>
        <name>Mg(2+)</name>
        <dbReference type="ChEBI" id="CHEBI:18420"/>
    </ligand>
</feature>
<dbReference type="EMBL" id="DS985245">
    <property type="protein sequence ID" value="EDV24951.1"/>
    <property type="molecule type" value="Genomic_DNA"/>
</dbReference>
<dbReference type="GO" id="GO:0045743">
    <property type="term" value="P:positive regulation of fibroblast growth factor receptor signaling pathway"/>
    <property type="evidence" value="ECO:0000318"/>
    <property type="project" value="GO_Central"/>
</dbReference>
<comment type="catalytic activity">
    <reaction evidence="13">
        <text>L-tyrosyl-[protein] + ATP = O-phospho-L-tyrosyl-[protein] + ADP + H(+)</text>
        <dbReference type="Rhea" id="RHEA:10596"/>
        <dbReference type="Rhea" id="RHEA-COMP:10136"/>
        <dbReference type="Rhea" id="RHEA-COMP:20101"/>
        <dbReference type="ChEBI" id="CHEBI:15378"/>
        <dbReference type="ChEBI" id="CHEBI:30616"/>
        <dbReference type="ChEBI" id="CHEBI:46858"/>
        <dbReference type="ChEBI" id="CHEBI:61978"/>
        <dbReference type="ChEBI" id="CHEBI:456216"/>
        <dbReference type="EC" id="2.7.12.1"/>
    </reaction>
</comment>
<dbReference type="RefSeq" id="XP_002112841.1">
    <property type="nucleotide sequence ID" value="XM_002112805.1"/>
</dbReference>
<comment type="catalytic activity">
    <reaction evidence="12">
        <text>L-threonyl-[protein] + ATP = O-phospho-L-threonyl-[protein] + ADP + H(+)</text>
        <dbReference type="Rhea" id="RHEA:46608"/>
        <dbReference type="Rhea" id="RHEA-COMP:11060"/>
        <dbReference type="Rhea" id="RHEA-COMP:11605"/>
        <dbReference type="ChEBI" id="CHEBI:15378"/>
        <dbReference type="ChEBI" id="CHEBI:30013"/>
        <dbReference type="ChEBI" id="CHEBI:30616"/>
        <dbReference type="ChEBI" id="CHEBI:61977"/>
        <dbReference type="ChEBI" id="CHEBI:456216"/>
        <dbReference type="EC" id="2.7.12.1"/>
    </reaction>
</comment>
<dbReference type="PANTHER" id="PTHR46392">
    <property type="entry name" value="DUAL SERINE/THREONINE AND TYROSINE PROTEIN KINASE"/>
    <property type="match status" value="1"/>
</dbReference>
<evidence type="ECO:0000256" key="3">
    <source>
        <dbReference type="ARBA" id="ARBA00022490"/>
    </source>
</evidence>
<evidence type="ECO:0000256" key="4">
    <source>
        <dbReference type="ARBA" id="ARBA00022527"/>
    </source>
</evidence>
<proteinExistence type="predicted"/>
<dbReference type="PROSITE" id="PS50011">
    <property type="entry name" value="PROTEIN_KINASE_DOM"/>
    <property type="match status" value="1"/>
</dbReference>
<dbReference type="FunCoup" id="B3RY08">
    <property type="interactions" value="981"/>
</dbReference>
<dbReference type="PROSITE" id="PS00108">
    <property type="entry name" value="PROTEIN_KINASE_ST"/>
    <property type="match status" value="1"/>
</dbReference>
<dbReference type="GO" id="GO:0046872">
    <property type="term" value="F:metal ion binding"/>
    <property type="evidence" value="ECO:0007669"/>
    <property type="project" value="UniProtKB-KW"/>
</dbReference>
<dbReference type="InterPro" id="IPR000719">
    <property type="entry name" value="Prot_kinase_dom"/>
</dbReference>
<evidence type="ECO:0000256" key="1">
    <source>
        <dbReference type="ARBA" id="ARBA00004496"/>
    </source>
</evidence>
<dbReference type="InterPro" id="IPR008271">
    <property type="entry name" value="Ser/Thr_kinase_AS"/>
</dbReference>
<evidence type="ECO:0000256" key="10">
    <source>
        <dbReference type="ARBA" id="ARBA00042638"/>
    </source>
</evidence>
<evidence type="ECO:0000313" key="17">
    <source>
        <dbReference type="EMBL" id="EDV24951.1"/>
    </source>
</evidence>
<dbReference type="GO" id="GO:0004712">
    <property type="term" value="F:protein serine/threonine/tyrosine kinase activity"/>
    <property type="evidence" value="ECO:0007669"/>
    <property type="project" value="UniProtKB-EC"/>
</dbReference>
<evidence type="ECO:0000256" key="11">
    <source>
        <dbReference type="ARBA" id="ARBA00049003"/>
    </source>
</evidence>
<dbReference type="GeneID" id="6753624"/>
<dbReference type="PANTHER" id="PTHR46392:SF1">
    <property type="entry name" value="DUAL SERINE_THREONINE AND TYROSINE PROTEIN KINASE"/>
    <property type="match status" value="1"/>
</dbReference>
<dbReference type="Gene3D" id="1.10.510.10">
    <property type="entry name" value="Transferase(Phosphotransferase) domain 1"/>
    <property type="match status" value="1"/>
</dbReference>
<dbReference type="Pfam" id="PF00069">
    <property type="entry name" value="Pkinase"/>
    <property type="match status" value="1"/>
</dbReference>
<gene>
    <name evidence="17" type="ORF">TRIADDRAFT_26098</name>
</gene>
<dbReference type="CDD" id="cd13975">
    <property type="entry name" value="PKc_Dusty"/>
    <property type="match status" value="1"/>
</dbReference>